<dbReference type="EMBL" id="VUMN01000003">
    <property type="protein sequence ID" value="MSS57769.1"/>
    <property type="molecule type" value="Genomic_DNA"/>
</dbReference>
<dbReference type="InterPro" id="IPR026870">
    <property type="entry name" value="Zinc_ribbon_dom"/>
</dbReference>
<evidence type="ECO:0000259" key="7">
    <source>
        <dbReference type="Pfam" id="PF13240"/>
    </source>
</evidence>
<dbReference type="InterPro" id="IPR007829">
    <property type="entry name" value="TM2"/>
</dbReference>
<evidence type="ECO:0000313" key="9">
    <source>
        <dbReference type="Proteomes" id="UP000461880"/>
    </source>
</evidence>
<organism evidence="8 9">
    <name type="scientific">Stecheria intestinalis</name>
    <dbReference type="NCBI Taxonomy" id="2606630"/>
    <lineage>
        <taxon>Bacteria</taxon>
        <taxon>Bacillati</taxon>
        <taxon>Bacillota</taxon>
        <taxon>Erysipelotrichia</taxon>
        <taxon>Erysipelotrichales</taxon>
        <taxon>Erysipelotrichaceae</taxon>
        <taxon>Stecheria</taxon>
    </lineage>
</organism>
<dbReference type="Pfam" id="PF13240">
    <property type="entry name" value="Zn_Ribbon_1"/>
    <property type="match status" value="1"/>
</dbReference>
<dbReference type="RefSeq" id="WP_154502828.1">
    <property type="nucleotide sequence ID" value="NZ_JAQXPC010000030.1"/>
</dbReference>
<evidence type="ECO:0000313" key="8">
    <source>
        <dbReference type="EMBL" id="MSS57769.1"/>
    </source>
</evidence>
<feature type="domain" description="Zinc-ribbon" evidence="7">
    <location>
        <begin position="4"/>
        <end position="26"/>
    </location>
</feature>
<evidence type="ECO:0000259" key="6">
    <source>
        <dbReference type="Pfam" id="PF05154"/>
    </source>
</evidence>
<keyword evidence="2 5" id="KW-0812">Transmembrane</keyword>
<evidence type="ECO:0000256" key="4">
    <source>
        <dbReference type="ARBA" id="ARBA00023136"/>
    </source>
</evidence>
<comment type="subcellular location">
    <subcellularLocation>
        <location evidence="1">Membrane</location>
        <topology evidence="1">Multi-pass membrane protein</topology>
    </subcellularLocation>
</comment>
<evidence type="ECO:0000256" key="1">
    <source>
        <dbReference type="ARBA" id="ARBA00004141"/>
    </source>
</evidence>
<keyword evidence="9" id="KW-1185">Reference proteome</keyword>
<feature type="domain" description="TM2" evidence="6">
    <location>
        <begin position="70"/>
        <end position="120"/>
    </location>
</feature>
<accession>A0A7X2TEL3</accession>
<name>A0A7X2TEL3_9FIRM</name>
<dbReference type="Proteomes" id="UP000461880">
    <property type="component" value="Unassembled WGS sequence"/>
</dbReference>
<evidence type="ECO:0000256" key="3">
    <source>
        <dbReference type="ARBA" id="ARBA00022989"/>
    </source>
</evidence>
<gene>
    <name evidence="8" type="ORF">FYJ51_02475</name>
</gene>
<dbReference type="AlphaFoldDB" id="A0A7X2TEL3"/>
<evidence type="ECO:0000256" key="5">
    <source>
        <dbReference type="SAM" id="Phobius"/>
    </source>
</evidence>
<proteinExistence type="predicted"/>
<sequence>MAWYCPNCGAEIRSGAHFCPNCGAKLDDWEPNKKQYQYQEQPQPEPFYQNTDSRDYFTDNSFIPDSRWPVKSKIAYGILAILLGDIGIQYFYMGETTKGIVSICFCWTGIPALIGLIQGIVALCSSDEEFMRKHHVITDTWRG</sequence>
<dbReference type="Pfam" id="PF05154">
    <property type="entry name" value="TM2"/>
    <property type="match status" value="1"/>
</dbReference>
<keyword evidence="4 5" id="KW-0472">Membrane</keyword>
<evidence type="ECO:0000256" key="2">
    <source>
        <dbReference type="ARBA" id="ARBA00022692"/>
    </source>
</evidence>
<comment type="caution">
    <text evidence="8">The sequence shown here is derived from an EMBL/GenBank/DDBJ whole genome shotgun (WGS) entry which is preliminary data.</text>
</comment>
<keyword evidence="3 5" id="KW-1133">Transmembrane helix</keyword>
<dbReference type="GO" id="GO:0016020">
    <property type="term" value="C:membrane"/>
    <property type="evidence" value="ECO:0007669"/>
    <property type="project" value="UniProtKB-SubCell"/>
</dbReference>
<reference evidence="8 9" key="1">
    <citation type="submission" date="2019-08" db="EMBL/GenBank/DDBJ databases">
        <title>In-depth cultivation of the pig gut microbiome towards novel bacterial diversity and tailored functional studies.</title>
        <authorList>
            <person name="Wylensek D."/>
            <person name="Hitch T.C.A."/>
            <person name="Clavel T."/>
        </authorList>
    </citation>
    <scope>NUCLEOTIDE SEQUENCE [LARGE SCALE GENOMIC DNA]</scope>
    <source>
        <strain evidence="8 9">Oil+RF-744-GAM-WT-6</strain>
    </source>
</reference>
<feature type="transmembrane region" description="Helical" evidence="5">
    <location>
        <begin position="99"/>
        <end position="124"/>
    </location>
</feature>
<protein>
    <submittedName>
        <fullName evidence="8">TM2 domain-containing protein</fullName>
    </submittedName>
</protein>
<feature type="transmembrane region" description="Helical" evidence="5">
    <location>
        <begin position="74"/>
        <end position="93"/>
    </location>
</feature>